<dbReference type="InterPro" id="IPR016181">
    <property type="entry name" value="Acyl_CoA_acyltransferase"/>
</dbReference>
<dbReference type="Proteomes" id="UP001295423">
    <property type="component" value="Unassembled WGS sequence"/>
</dbReference>
<gene>
    <name evidence="4" type="ORF">CYCCA115_LOCUS12013</name>
</gene>
<dbReference type="CDD" id="cd04301">
    <property type="entry name" value="NAT_SF"/>
    <property type="match status" value="1"/>
</dbReference>
<keyword evidence="2" id="KW-0012">Acyltransferase</keyword>
<dbReference type="PANTHER" id="PTHR43877">
    <property type="entry name" value="AMINOALKYLPHOSPHONATE N-ACETYLTRANSFERASE-RELATED-RELATED"/>
    <property type="match status" value="1"/>
</dbReference>
<accession>A0AAD2FQA0</accession>
<dbReference type="GO" id="GO:0016747">
    <property type="term" value="F:acyltransferase activity, transferring groups other than amino-acyl groups"/>
    <property type="evidence" value="ECO:0007669"/>
    <property type="project" value="InterPro"/>
</dbReference>
<protein>
    <recommendedName>
        <fullName evidence="3">N-acetyltransferase domain-containing protein</fullName>
    </recommendedName>
</protein>
<dbReference type="InterPro" id="IPR050832">
    <property type="entry name" value="Bact_Acetyltransf"/>
</dbReference>
<feature type="domain" description="N-acetyltransferase" evidence="3">
    <location>
        <begin position="12"/>
        <end position="178"/>
    </location>
</feature>
<evidence type="ECO:0000313" key="4">
    <source>
        <dbReference type="EMBL" id="CAJ1949277.1"/>
    </source>
</evidence>
<keyword evidence="1" id="KW-0808">Transferase</keyword>
<sequence>MTNATTTNPIQWTLRPSTMDDADAINRLFTISWNHLLVDHYGQKLVDKTLPALEHVRANSLLSCGTYYVVHHPITQEIVGAGGWTWEHPIETGTDYAHIRHVASHPKFSRQGIGRAIWNQCWKDIVQASCGAPYVEVLSTIPARSFYERLGFQAQKEMGVPLDDESMLPCLYMIRKNDLELQL</sequence>
<dbReference type="Pfam" id="PF13673">
    <property type="entry name" value="Acetyltransf_10"/>
    <property type="match status" value="1"/>
</dbReference>
<evidence type="ECO:0000256" key="2">
    <source>
        <dbReference type="ARBA" id="ARBA00023315"/>
    </source>
</evidence>
<evidence type="ECO:0000256" key="1">
    <source>
        <dbReference type="ARBA" id="ARBA00022679"/>
    </source>
</evidence>
<proteinExistence type="predicted"/>
<organism evidence="4 5">
    <name type="scientific">Cylindrotheca closterium</name>
    <dbReference type="NCBI Taxonomy" id="2856"/>
    <lineage>
        <taxon>Eukaryota</taxon>
        <taxon>Sar</taxon>
        <taxon>Stramenopiles</taxon>
        <taxon>Ochrophyta</taxon>
        <taxon>Bacillariophyta</taxon>
        <taxon>Bacillariophyceae</taxon>
        <taxon>Bacillariophycidae</taxon>
        <taxon>Bacillariales</taxon>
        <taxon>Bacillariaceae</taxon>
        <taxon>Cylindrotheca</taxon>
    </lineage>
</organism>
<evidence type="ECO:0000259" key="3">
    <source>
        <dbReference type="PROSITE" id="PS51186"/>
    </source>
</evidence>
<dbReference type="InterPro" id="IPR000182">
    <property type="entry name" value="GNAT_dom"/>
</dbReference>
<dbReference type="PROSITE" id="PS51186">
    <property type="entry name" value="GNAT"/>
    <property type="match status" value="1"/>
</dbReference>
<name>A0AAD2FQA0_9STRA</name>
<reference evidence="4" key="1">
    <citation type="submission" date="2023-08" db="EMBL/GenBank/DDBJ databases">
        <authorList>
            <person name="Audoor S."/>
            <person name="Bilcke G."/>
        </authorList>
    </citation>
    <scope>NUCLEOTIDE SEQUENCE</scope>
</reference>
<evidence type="ECO:0000313" key="5">
    <source>
        <dbReference type="Proteomes" id="UP001295423"/>
    </source>
</evidence>
<comment type="caution">
    <text evidence="4">The sequence shown here is derived from an EMBL/GenBank/DDBJ whole genome shotgun (WGS) entry which is preliminary data.</text>
</comment>
<dbReference type="EMBL" id="CAKOGP040001758">
    <property type="protein sequence ID" value="CAJ1949277.1"/>
    <property type="molecule type" value="Genomic_DNA"/>
</dbReference>
<keyword evidence="5" id="KW-1185">Reference proteome</keyword>
<dbReference type="Gene3D" id="3.40.630.30">
    <property type="match status" value="1"/>
</dbReference>
<dbReference type="AlphaFoldDB" id="A0AAD2FQA0"/>
<dbReference type="SUPFAM" id="SSF55729">
    <property type="entry name" value="Acyl-CoA N-acyltransferases (Nat)"/>
    <property type="match status" value="1"/>
</dbReference>